<dbReference type="STRING" id="573413.Spirs_2084"/>
<dbReference type="Pfam" id="PF03692">
    <property type="entry name" value="CxxCxxCC"/>
    <property type="match status" value="1"/>
</dbReference>
<name>E1R320_SEDSS</name>
<proteinExistence type="predicted"/>
<organism evidence="1 2">
    <name type="scientific">Sediminispirochaeta smaragdinae (strain DSM 11293 / JCM 15392 / SEBR 4228)</name>
    <name type="common">Spirochaeta smaragdinae</name>
    <dbReference type="NCBI Taxonomy" id="573413"/>
    <lineage>
        <taxon>Bacteria</taxon>
        <taxon>Pseudomonadati</taxon>
        <taxon>Spirochaetota</taxon>
        <taxon>Spirochaetia</taxon>
        <taxon>Spirochaetales</taxon>
        <taxon>Spirochaetaceae</taxon>
        <taxon>Sediminispirochaeta</taxon>
    </lineage>
</organism>
<dbReference type="RefSeq" id="WP_013254670.1">
    <property type="nucleotide sequence ID" value="NC_014364.1"/>
</dbReference>
<evidence type="ECO:0000313" key="2">
    <source>
        <dbReference type="Proteomes" id="UP000002318"/>
    </source>
</evidence>
<sequence>MNTTFYEKGLRFTCTRCSRCCRHEPGFVFLSYEDLDRLILHFRMPVSSFLDQFCRTVDLGLVKRLSLQEKDNYDCILWGEGGCIAYEARPLQCRSYPFWAPHLESIDTWRALTADCPGIDRGELHSRETIEQWLFQRRKERFIDMDKDDLSWLRGAGSDDEEGR</sequence>
<dbReference type="EMBL" id="CP002116">
    <property type="protein sequence ID" value="ADK81206.1"/>
    <property type="molecule type" value="Genomic_DNA"/>
</dbReference>
<dbReference type="HOGENOM" id="CLU_125010_1_0_12"/>
<dbReference type="OrthoDB" id="9810361at2"/>
<dbReference type="Proteomes" id="UP000002318">
    <property type="component" value="Chromosome"/>
</dbReference>
<dbReference type="AlphaFoldDB" id="E1R320"/>
<keyword evidence="2" id="KW-1185">Reference proteome</keyword>
<dbReference type="InterPro" id="IPR005358">
    <property type="entry name" value="Puta_zinc/iron-chelating_dom"/>
</dbReference>
<accession>E1R320</accession>
<dbReference type="PANTHER" id="PTHR35866:SF1">
    <property type="entry name" value="YKGJ FAMILY CYSTEINE CLUSTER PROTEIN"/>
    <property type="match status" value="1"/>
</dbReference>
<evidence type="ECO:0008006" key="3">
    <source>
        <dbReference type="Google" id="ProtNLM"/>
    </source>
</evidence>
<dbReference type="eggNOG" id="COG0727">
    <property type="taxonomic scope" value="Bacteria"/>
</dbReference>
<gene>
    <name evidence="1" type="ordered locus">Spirs_2084</name>
</gene>
<dbReference type="PANTHER" id="PTHR35866">
    <property type="entry name" value="PUTATIVE-RELATED"/>
    <property type="match status" value="1"/>
</dbReference>
<protein>
    <recommendedName>
        <fullName evidence="3">Fe-S oxidoreductase</fullName>
    </recommendedName>
</protein>
<dbReference type="KEGG" id="ssm:Spirs_2084"/>
<evidence type="ECO:0000313" key="1">
    <source>
        <dbReference type="EMBL" id="ADK81206.1"/>
    </source>
</evidence>
<reference evidence="1 2" key="1">
    <citation type="journal article" date="2010" name="Stand. Genomic Sci.">
        <title>Complete genome sequence of Spirochaeta smaragdinae type strain (SEBR 4228).</title>
        <authorList>
            <person name="Mavromatis K."/>
            <person name="Yasawong M."/>
            <person name="Chertkov O."/>
            <person name="Lapidus A."/>
            <person name="Lucas S."/>
            <person name="Nolan M."/>
            <person name="Del Rio T.G."/>
            <person name="Tice H."/>
            <person name="Cheng J.F."/>
            <person name="Pitluck S."/>
            <person name="Liolios K."/>
            <person name="Ivanova N."/>
            <person name="Tapia R."/>
            <person name="Han C."/>
            <person name="Bruce D."/>
            <person name="Goodwin L."/>
            <person name="Pati A."/>
            <person name="Chen A."/>
            <person name="Palaniappan K."/>
            <person name="Land M."/>
            <person name="Hauser L."/>
            <person name="Chang Y.J."/>
            <person name="Jeffries C.D."/>
            <person name="Detter J.C."/>
            <person name="Rohde M."/>
            <person name="Brambilla E."/>
            <person name="Spring S."/>
            <person name="Goker M."/>
            <person name="Sikorski J."/>
            <person name="Woyke T."/>
            <person name="Bristow J."/>
            <person name="Eisen J.A."/>
            <person name="Markowitz V."/>
            <person name="Hugenholtz P."/>
            <person name="Klenk H.P."/>
            <person name="Kyrpides N.C."/>
        </authorList>
    </citation>
    <scope>NUCLEOTIDE SEQUENCE [LARGE SCALE GENOMIC DNA]</scope>
    <source>
        <strain evidence="2">DSM 11293 / JCM 15392 / SEBR 4228</strain>
    </source>
</reference>